<dbReference type="Pfam" id="PF08597">
    <property type="entry name" value="eIF3_subunit"/>
    <property type="match status" value="1"/>
</dbReference>
<gene>
    <name evidence="5" type="primary">AlNc14C79G5215</name>
    <name evidence="5" type="ORF">ALNC14_059460</name>
</gene>
<keyword evidence="2" id="KW-0396">Initiation factor</keyword>
<dbReference type="InterPro" id="IPR013906">
    <property type="entry name" value="eIF3j"/>
</dbReference>
<name>F0WF21_9STRA</name>
<sequence length="251" mass="28249">MDSWDDDEYEVPAYVILASPPVLSEAPKVSWEDEEEPESKEVVKQEEEKSLSAKPKQAKRNKLKELREKQQQDIEQTKLLLQAQTLATPEEQKAHVKKMMENADFDSAADIFGADFIRKDRDEKPTEKSQETATEVTISKMRLATEADAEKLGSLVASKLIASPNTKSALSCLKLIITKGSTNLTAEDMKELTTIINVIKNDKIAATKPKGKKKKQTGKEGYTKVEYGKDAAGMNDYIDNYDDFDQFDEFM</sequence>
<feature type="compositionally biased region" description="Basic and acidic residues" evidence="4">
    <location>
        <begin position="39"/>
        <end position="51"/>
    </location>
</feature>
<dbReference type="InterPro" id="IPR023194">
    <property type="entry name" value="eIF3-like_dom_sf"/>
</dbReference>
<accession>F0WF21</accession>
<evidence type="ECO:0000256" key="4">
    <source>
        <dbReference type="SAM" id="MobiDB-lite"/>
    </source>
</evidence>
<keyword evidence="1" id="KW-0963">Cytoplasm</keyword>
<reference evidence="5" key="2">
    <citation type="submission" date="2011-02" db="EMBL/GenBank/DDBJ databases">
        <authorList>
            <person name="MacLean D."/>
        </authorList>
    </citation>
    <scope>NUCLEOTIDE SEQUENCE</scope>
</reference>
<evidence type="ECO:0000256" key="2">
    <source>
        <dbReference type="ARBA" id="ARBA00022540"/>
    </source>
</evidence>
<keyword evidence="3" id="KW-0648">Protein biosynthesis</keyword>
<evidence type="ECO:0000313" key="5">
    <source>
        <dbReference type="EMBL" id="CCA19803.1"/>
    </source>
</evidence>
<dbReference type="AlphaFoldDB" id="F0WF21"/>
<dbReference type="PANTHER" id="PTHR21681">
    <property type="entry name" value="EUKARYOTIC TRANSLATION INITIATION FACTOR 3 SUBUNIT J"/>
    <property type="match status" value="1"/>
</dbReference>
<dbReference type="GO" id="GO:0005852">
    <property type="term" value="C:eukaryotic translation initiation factor 3 complex"/>
    <property type="evidence" value="ECO:0007669"/>
    <property type="project" value="InterPro"/>
</dbReference>
<evidence type="ECO:0000256" key="1">
    <source>
        <dbReference type="ARBA" id="ARBA00022490"/>
    </source>
</evidence>
<dbReference type="PANTHER" id="PTHR21681:SF0">
    <property type="entry name" value="EUKARYOTIC TRANSLATION INITIATION FACTOR 3 SUBUNIT J"/>
    <property type="match status" value="1"/>
</dbReference>
<dbReference type="HOGENOM" id="CLU_1163127_0_0_1"/>
<dbReference type="Gene3D" id="1.10.246.60">
    <property type="entry name" value="Eukaryotic translation initiation factor 3 like domains"/>
    <property type="match status" value="1"/>
</dbReference>
<dbReference type="GO" id="GO:0003743">
    <property type="term" value="F:translation initiation factor activity"/>
    <property type="evidence" value="ECO:0007669"/>
    <property type="project" value="UniProtKB-KW"/>
</dbReference>
<organism evidence="5">
    <name type="scientific">Albugo laibachii Nc14</name>
    <dbReference type="NCBI Taxonomy" id="890382"/>
    <lineage>
        <taxon>Eukaryota</taxon>
        <taxon>Sar</taxon>
        <taxon>Stramenopiles</taxon>
        <taxon>Oomycota</taxon>
        <taxon>Peronosporomycetes</taxon>
        <taxon>Albuginales</taxon>
        <taxon>Albuginaceae</taxon>
        <taxon>Albugo</taxon>
    </lineage>
</organism>
<proteinExistence type="predicted"/>
<evidence type="ECO:0000256" key="3">
    <source>
        <dbReference type="ARBA" id="ARBA00022917"/>
    </source>
</evidence>
<feature type="region of interest" description="Disordered" evidence="4">
    <location>
        <begin position="25"/>
        <end position="70"/>
    </location>
</feature>
<dbReference type="EMBL" id="FR824124">
    <property type="protein sequence ID" value="CCA19803.1"/>
    <property type="molecule type" value="Genomic_DNA"/>
</dbReference>
<reference evidence="5" key="1">
    <citation type="journal article" date="2011" name="PLoS Biol.">
        <title>Gene gain and loss during evolution of obligate parasitism in the white rust pathogen of Arabidopsis thaliana.</title>
        <authorList>
            <person name="Kemen E."/>
            <person name="Gardiner A."/>
            <person name="Schultz-Larsen T."/>
            <person name="Kemen A.C."/>
            <person name="Balmuth A.L."/>
            <person name="Robert-Seilaniantz A."/>
            <person name="Bailey K."/>
            <person name="Holub E."/>
            <person name="Studholme D.J."/>
            <person name="Maclean D."/>
            <person name="Jones J.D."/>
        </authorList>
    </citation>
    <scope>NUCLEOTIDE SEQUENCE</scope>
</reference>
<protein>
    <submittedName>
        <fullName evidence="5">Uncharacterized protein AlNc14C79G5215</fullName>
    </submittedName>
</protein>